<gene>
    <name evidence="2" type="ORF">L195_g063986</name>
</gene>
<feature type="region of interest" description="Disordered" evidence="1">
    <location>
        <begin position="29"/>
        <end position="49"/>
    </location>
</feature>
<accession>A0A2K3KQB2</accession>
<comment type="caution">
    <text evidence="2">The sequence shown here is derived from an EMBL/GenBank/DDBJ whole genome shotgun (WGS) entry which is preliminary data.</text>
</comment>
<dbReference type="EMBL" id="ASHM01228362">
    <property type="protein sequence ID" value="PNX68456.1"/>
    <property type="molecule type" value="Genomic_DNA"/>
</dbReference>
<reference evidence="2 3" key="1">
    <citation type="journal article" date="2014" name="Am. J. Bot.">
        <title>Genome assembly and annotation for red clover (Trifolium pratense; Fabaceae).</title>
        <authorList>
            <person name="Istvanek J."/>
            <person name="Jaros M."/>
            <person name="Krenek A."/>
            <person name="Repkova J."/>
        </authorList>
    </citation>
    <scope>NUCLEOTIDE SEQUENCE [LARGE SCALE GENOMIC DNA]</scope>
    <source>
        <strain evidence="3">cv. Tatra</strain>
        <tissue evidence="2">Young leaves</tissue>
    </source>
</reference>
<reference evidence="2 3" key="2">
    <citation type="journal article" date="2017" name="Front. Plant Sci.">
        <title>Gene Classification and Mining of Molecular Markers Useful in Red Clover (Trifolium pratense) Breeding.</title>
        <authorList>
            <person name="Istvanek J."/>
            <person name="Dluhosova J."/>
            <person name="Dluhos P."/>
            <person name="Patkova L."/>
            <person name="Nedelnik J."/>
            <person name="Repkova J."/>
        </authorList>
    </citation>
    <scope>NUCLEOTIDE SEQUENCE [LARGE SCALE GENOMIC DNA]</scope>
    <source>
        <strain evidence="3">cv. Tatra</strain>
        <tissue evidence="2">Young leaves</tissue>
    </source>
</reference>
<evidence type="ECO:0000313" key="2">
    <source>
        <dbReference type="EMBL" id="PNX68456.1"/>
    </source>
</evidence>
<organism evidence="2 3">
    <name type="scientific">Trifolium pratense</name>
    <name type="common">Red clover</name>
    <dbReference type="NCBI Taxonomy" id="57577"/>
    <lineage>
        <taxon>Eukaryota</taxon>
        <taxon>Viridiplantae</taxon>
        <taxon>Streptophyta</taxon>
        <taxon>Embryophyta</taxon>
        <taxon>Tracheophyta</taxon>
        <taxon>Spermatophyta</taxon>
        <taxon>Magnoliopsida</taxon>
        <taxon>eudicotyledons</taxon>
        <taxon>Gunneridae</taxon>
        <taxon>Pentapetalae</taxon>
        <taxon>rosids</taxon>
        <taxon>fabids</taxon>
        <taxon>Fabales</taxon>
        <taxon>Fabaceae</taxon>
        <taxon>Papilionoideae</taxon>
        <taxon>50 kb inversion clade</taxon>
        <taxon>NPAAA clade</taxon>
        <taxon>Hologalegina</taxon>
        <taxon>IRL clade</taxon>
        <taxon>Trifolieae</taxon>
        <taxon>Trifolium</taxon>
    </lineage>
</organism>
<evidence type="ECO:0000256" key="1">
    <source>
        <dbReference type="SAM" id="MobiDB-lite"/>
    </source>
</evidence>
<dbReference type="AlphaFoldDB" id="A0A2K3KQB2"/>
<dbReference type="Proteomes" id="UP000236291">
    <property type="component" value="Unassembled WGS sequence"/>
</dbReference>
<evidence type="ECO:0000313" key="3">
    <source>
        <dbReference type="Proteomes" id="UP000236291"/>
    </source>
</evidence>
<name>A0A2K3KQB2_TRIPR</name>
<proteinExistence type="predicted"/>
<feature type="non-terminal residue" evidence="2">
    <location>
        <position position="49"/>
    </location>
</feature>
<sequence length="49" mass="5694">MMVQEGDLLPIRPLSLSYYMKKYERGPILPRGEGNVGREEALREEDEIN</sequence>
<protein>
    <submittedName>
        <fullName evidence="2">Uncharacterized protein</fullName>
    </submittedName>
</protein>